<keyword evidence="12" id="KW-0511">Multifunctional enzyme</keyword>
<evidence type="ECO:0000313" key="18">
    <source>
        <dbReference type="Proteomes" id="UP000826462"/>
    </source>
</evidence>
<evidence type="ECO:0000256" key="5">
    <source>
        <dbReference type="ARBA" id="ARBA00022963"/>
    </source>
</evidence>
<dbReference type="Gene3D" id="1.10.1040.50">
    <property type="match status" value="1"/>
</dbReference>
<feature type="domain" description="3-hydroxyacyl-CoA dehydrogenase NAD binding" evidence="16">
    <location>
        <begin position="296"/>
        <end position="472"/>
    </location>
</feature>
<dbReference type="Proteomes" id="UP000826462">
    <property type="component" value="Chromosome 1"/>
</dbReference>
<dbReference type="InterPro" id="IPR036291">
    <property type="entry name" value="NAD(P)-bd_dom_sf"/>
</dbReference>
<evidence type="ECO:0000256" key="1">
    <source>
        <dbReference type="ARBA" id="ARBA00004275"/>
    </source>
</evidence>
<dbReference type="Pfam" id="PF00378">
    <property type="entry name" value="ECH_1"/>
    <property type="match status" value="1"/>
</dbReference>
<feature type="domain" description="3-hydroxyacyl-CoA dehydrogenase C-terminal" evidence="15">
    <location>
        <begin position="605"/>
        <end position="675"/>
    </location>
</feature>
<evidence type="ECO:0000256" key="10">
    <source>
        <dbReference type="ARBA" id="ARBA00023235"/>
    </source>
</evidence>
<dbReference type="Gene3D" id="3.40.50.720">
    <property type="entry name" value="NAD(P)-binding Rossmann-like Domain"/>
    <property type="match status" value="1"/>
</dbReference>
<comment type="subcellular location">
    <subcellularLocation>
        <location evidence="1">Peroxisome</location>
    </subcellularLocation>
</comment>
<evidence type="ECO:0000256" key="2">
    <source>
        <dbReference type="ARBA" id="ARBA00005005"/>
    </source>
</evidence>
<keyword evidence="11" id="KW-0456">Lyase</keyword>
<keyword evidence="7" id="KW-0520">NAD</keyword>
<reference evidence="17 18" key="1">
    <citation type="submission" date="2021-07" db="EMBL/GenBank/DDBJ databases">
        <title>Paraburkholderia edwinii protects Aspergillus sp. from phenazines by acting as a toxin sponge.</title>
        <authorList>
            <person name="Dahlstrom K.M."/>
            <person name="Newman D.K."/>
        </authorList>
    </citation>
    <scope>NUCLEOTIDE SEQUENCE [LARGE SCALE GENOMIC DNA]</scope>
    <source>
        <strain evidence="17 18">Pe01</strain>
    </source>
</reference>
<evidence type="ECO:0000313" key="17">
    <source>
        <dbReference type="EMBL" id="QYD70910.1"/>
    </source>
</evidence>
<gene>
    <name evidence="17" type="ORF">KZJ38_10540</name>
</gene>
<proteinExistence type="inferred from homology"/>
<dbReference type="PROSITE" id="PS00166">
    <property type="entry name" value="ENOYL_COA_HYDRATASE"/>
    <property type="match status" value="1"/>
</dbReference>
<dbReference type="PANTHER" id="PTHR23309">
    <property type="entry name" value="3-HYDROXYACYL-COA DEHYROGENASE"/>
    <property type="match status" value="1"/>
</dbReference>
<evidence type="ECO:0000256" key="8">
    <source>
        <dbReference type="ARBA" id="ARBA00023098"/>
    </source>
</evidence>
<comment type="similarity">
    <text evidence="3">In the N-terminal section; belongs to the enoyl-CoA hydratase/isomerase family.</text>
</comment>
<name>A0ABX8UUK8_9BURK</name>
<comment type="similarity">
    <text evidence="14">Belongs to the enoyl-CoA hydratase/isomerase family.</text>
</comment>
<dbReference type="PANTHER" id="PTHR23309:SF51">
    <property type="entry name" value="3-HYDROXYACYL-COA DEHYDROGENASE-RELATED"/>
    <property type="match status" value="1"/>
</dbReference>
<sequence>MTVDYTTHDGVAVITLNNPPVNGLGHSTRAGIVAGLERARQDSQVSAIVLTGAGKVFCGGADITEFNTPKATQEPMLGAVIRALESSAKPVVAALHGVAMGGGLELALGAHYRVAARGTQIALPEVKLGILPGAGGTQRLPRAIGLQRALDMIVTGTPVMSEALADTALFDKLVDADLLAAARELACEAAARPGPHPTLRDRAIGDHDAAATHIASARKQIAETAKHFPAPHRCIDAIEAGVLHGFDQGLAFERECFNALVQSTESRALRHAFFGERAAGKIADVPSDTPTRTIAQVCVIGAGTMGGGIAMNFANAGLPVTLIDTSQPALERGLATIRKNYDNTVKKGKLAADVAEQRLSRITPSLSYDDLKQADLIVEAVFEDLSVKEQVFRQIDALAKPDAILASNTSTLDLNRIAAFTQRPQDVVGMHFFSPANVMKLLEVVRGEKTAKDVLATVMKLAKKIGKTAVVAGVCDGFIGNRMIEQYVRQSFFMLEEGALPAQVDRAIEAFGFAMGPFRMSDLAGNDIGWAIRKRRYREHPEQRYSTVADRLCEMGRFGQKTGGGWYDYAAGDRTARPSQLVDEMIVAHAQEAGITRRELSDEEIVERLVYALVNEGARILDEGIASKASDIDMVYLTGYGFPLWRGGPMLYADTVGLAEVERAIGRYAAAQPNGDAWDIAPGLVERATQGRRFNG</sequence>
<evidence type="ECO:0000256" key="6">
    <source>
        <dbReference type="ARBA" id="ARBA00023002"/>
    </source>
</evidence>
<keyword evidence="4" id="KW-0276">Fatty acid metabolism</keyword>
<dbReference type="InterPro" id="IPR008927">
    <property type="entry name" value="6-PGluconate_DH-like_C_sf"/>
</dbReference>
<evidence type="ECO:0000256" key="11">
    <source>
        <dbReference type="ARBA" id="ARBA00023239"/>
    </source>
</evidence>
<dbReference type="InterPro" id="IPR001753">
    <property type="entry name" value="Enoyl-CoA_hydra/iso"/>
</dbReference>
<comment type="pathway">
    <text evidence="2">Lipid metabolism; fatty acid beta-oxidation.</text>
</comment>
<keyword evidence="18" id="KW-1185">Reference proteome</keyword>
<dbReference type="SUPFAM" id="SSF52096">
    <property type="entry name" value="ClpP/crotonase"/>
    <property type="match status" value="1"/>
</dbReference>
<dbReference type="EMBL" id="CP080095">
    <property type="protein sequence ID" value="QYD70910.1"/>
    <property type="molecule type" value="Genomic_DNA"/>
</dbReference>
<protein>
    <submittedName>
        <fullName evidence="17">Enoyl-CoA hydratase/isomerase family protein</fullName>
    </submittedName>
</protein>
<evidence type="ECO:0000256" key="9">
    <source>
        <dbReference type="ARBA" id="ARBA00023140"/>
    </source>
</evidence>
<dbReference type="RefSeq" id="WP_219800227.1">
    <property type="nucleotide sequence ID" value="NZ_CP080095.1"/>
</dbReference>
<dbReference type="InterPro" id="IPR029045">
    <property type="entry name" value="ClpP/crotonase-like_dom_sf"/>
</dbReference>
<dbReference type="Gene3D" id="3.90.226.10">
    <property type="entry name" value="2-enoyl-CoA Hydratase, Chain A, domain 1"/>
    <property type="match status" value="1"/>
</dbReference>
<feature type="domain" description="3-hydroxyacyl-CoA dehydrogenase C-terminal" evidence="15">
    <location>
        <begin position="477"/>
        <end position="569"/>
    </location>
</feature>
<evidence type="ECO:0000259" key="16">
    <source>
        <dbReference type="Pfam" id="PF02737"/>
    </source>
</evidence>
<dbReference type="InterPro" id="IPR018376">
    <property type="entry name" value="Enoyl-CoA_hyd/isom_CS"/>
</dbReference>
<evidence type="ECO:0000256" key="13">
    <source>
        <dbReference type="ARBA" id="ARBA00049556"/>
    </source>
</evidence>
<evidence type="ECO:0000256" key="7">
    <source>
        <dbReference type="ARBA" id="ARBA00023027"/>
    </source>
</evidence>
<keyword evidence="8" id="KW-0443">Lipid metabolism</keyword>
<keyword evidence="6" id="KW-0560">Oxidoreductase</keyword>
<dbReference type="Pfam" id="PF00725">
    <property type="entry name" value="3HCDH"/>
    <property type="match status" value="2"/>
</dbReference>
<keyword evidence="5" id="KW-0442">Lipid degradation</keyword>
<accession>A0ABX8UUK8</accession>
<evidence type="ECO:0000256" key="14">
    <source>
        <dbReference type="RuleBase" id="RU003707"/>
    </source>
</evidence>
<organism evidence="17 18">
    <name type="scientific">Paraburkholderia edwinii</name>
    <dbReference type="NCBI Taxonomy" id="2861782"/>
    <lineage>
        <taxon>Bacteria</taxon>
        <taxon>Pseudomonadati</taxon>
        <taxon>Pseudomonadota</taxon>
        <taxon>Betaproteobacteria</taxon>
        <taxon>Burkholderiales</taxon>
        <taxon>Burkholderiaceae</taxon>
        <taxon>Paraburkholderia</taxon>
    </lineage>
</organism>
<evidence type="ECO:0000256" key="4">
    <source>
        <dbReference type="ARBA" id="ARBA00022832"/>
    </source>
</evidence>
<comment type="catalytic activity">
    <reaction evidence="13">
        <text>a (3S)-3-hydroxyacyl-CoA + NAD(+) = a 3-oxoacyl-CoA + NADH + H(+)</text>
        <dbReference type="Rhea" id="RHEA:22432"/>
        <dbReference type="ChEBI" id="CHEBI:15378"/>
        <dbReference type="ChEBI" id="CHEBI:57318"/>
        <dbReference type="ChEBI" id="CHEBI:57540"/>
        <dbReference type="ChEBI" id="CHEBI:57945"/>
        <dbReference type="ChEBI" id="CHEBI:90726"/>
        <dbReference type="EC" id="1.1.1.35"/>
    </reaction>
</comment>
<keyword evidence="10" id="KW-0413">Isomerase</keyword>
<dbReference type="Pfam" id="PF02737">
    <property type="entry name" value="3HCDH_N"/>
    <property type="match status" value="1"/>
</dbReference>
<dbReference type="InterPro" id="IPR006108">
    <property type="entry name" value="3HC_DH_C"/>
</dbReference>
<dbReference type="SUPFAM" id="SSF51735">
    <property type="entry name" value="NAD(P)-binding Rossmann-fold domains"/>
    <property type="match status" value="1"/>
</dbReference>
<evidence type="ECO:0000256" key="12">
    <source>
        <dbReference type="ARBA" id="ARBA00023268"/>
    </source>
</evidence>
<evidence type="ECO:0000259" key="15">
    <source>
        <dbReference type="Pfam" id="PF00725"/>
    </source>
</evidence>
<keyword evidence="9" id="KW-0576">Peroxisome</keyword>
<dbReference type="InterPro" id="IPR006176">
    <property type="entry name" value="3-OHacyl-CoA_DH_NAD-bd"/>
</dbReference>
<evidence type="ECO:0000256" key="3">
    <source>
        <dbReference type="ARBA" id="ARBA00008750"/>
    </source>
</evidence>
<dbReference type="CDD" id="cd06558">
    <property type="entry name" value="crotonase-like"/>
    <property type="match status" value="1"/>
</dbReference>
<dbReference type="SUPFAM" id="SSF48179">
    <property type="entry name" value="6-phosphogluconate dehydrogenase C-terminal domain-like"/>
    <property type="match status" value="2"/>
</dbReference>